<dbReference type="Pfam" id="PF00534">
    <property type="entry name" value="Glycos_transf_1"/>
    <property type="match status" value="1"/>
</dbReference>
<keyword evidence="6" id="KW-1185">Reference proteome</keyword>
<evidence type="ECO:0000313" key="5">
    <source>
        <dbReference type="EMBL" id="RUQ91060.1"/>
    </source>
</evidence>
<dbReference type="PANTHER" id="PTHR45947">
    <property type="entry name" value="SULFOQUINOVOSYL TRANSFERASE SQD2"/>
    <property type="match status" value="1"/>
</dbReference>
<feature type="coiled-coil region" evidence="1">
    <location>
        <begin position="811"/>
        <end position="838"/>
    </location>
</feature>
<keyword evidence="5" id="KW-0808">Transferase</keyword>
<dbReference type="InterPro" id="IPR050194">
    <property type="entry name" value="Glycosyltransferase_grp1"/>
</dbReference>
<sequence>MVTCFYPCTRKLDPRARLMAEDIMKIAILYGHVASNIGDLAINQGQINLLLEIYPHAKFHIVFLDAAKNEFMNLTRSSFNQNGVVSFTNFSFSSEKGLSYLYEPEAFLKDCEAADADMIVLSAGEHLFRYKSIDNLKSFFCRTFPALAAKATGKKCVIMPSTFGPFEDVESVNVMKSLLSLADSSATRDTFSTKLLTSSFNATMTPELLDPAFFLNFTAPNPTAKKQGKTLGLVMRSENWGIRLVNTAKNSTQQENTLAYQFAFQVGRLYLNNKNNKLIIFIQTIADQELAELLFENLAKAGFAEQIEMYRPLSVQDYLDKLNCTDQILASRFHAIILGLVVGKQVYGTYFETHGYKMPGLFDLLKASSYCLNLSLINPEKAAELVQQMLFNAQQTNLLEEIKILKEKTTDWLKTSLTRPLSIAQLQFSAKSFGVFATKFLLDNLRNRIKKQYDGIKATSEAQQKILQENITQLEFKLSQANEHVHKQALESFKVITELKQHVSDVAANAKQQHEEHLLKISTLEKERDALTNLKNNMQQIEDRLRQTQLLAEQNTQKFLSVQDDIQDFRTSVHNEVAAVTAAAQRFTLENTEVLQQDIFSVKQTVKNTLQQTQLLAEQNTQKFLSVQDDIQNFKTNIHHELEEVATAAQRFTLENTRALQQDIFSVKQTVKNTLQQTQLLAEQNTQKFLSVQDDIQNFKTNIHHELEEVATAAQRFTLENTRALQQDIFSVKQTVEENSQAIGDYAACFAKQWAESEHQLADIKTEIEEQLAKIKQENQQNHAQNCNKILQLEQQIANLHVQQTQNQNEANEVKIKLTKLEKAIAKTQAQLALEQIKQSLNFTLLQKQHLLTHKSQAAAPKAKFRSFLFPRKNKNSANYSEAELQKLQDLDAEKLFDAYKLAGLSGFQEALSVLNLPAVGAANSYTRLAKQLIAAHPADAASAAKMAYELDPKPFRAKWLAFRLHACGETMQAAAILKNLPEDIEYSASEQMKIEEIFMQERRLGNPNARTSNATAAFAPETLIETYQKGGSTAMLDLLRAQEIENKKIALSLLQVGKVLWEADLKEAEVELATLAVTLDYGASSLRGLFWAAQRAMKLDVACDTIMQLDKLLANSSEEGELKKLAALKKSPSYQLATLKLIPAHRAMAITPIKNRVCYILHNSLPYSSGGYATRSHGVAGGLAAAGYQVIVLTRPGYPLDVNNTLDANEINLIDTIDSITYVRTLSPSPKNKSFVDYIAQSAEVLIEQFKKYHPSVVIAASNHRVALPALIAARTLGIPFIYEVRGWWEITRLSRENTFSETASFHVQTTLESATAKNADFVFTLTEPMREKLLNEGVAPEKLGLLPNSCDPARFVPCQKDTELAQKLNIPASMPVIGYVGTFVDYEGLEDLAAACGILKSRGVQFRLLLVGNENTSGNDRGPITEKIMQSAEDGEFSEWLIMPGRVPHEEVEKYYSLIDIAPFPRKPWTVCEMVSPMKPLEALAMEKAVVVSSVRALIEMIQHEKTGLVFEKGNISHLADTLVHLINSPELRKNLGKQGRIWVKENRTWKSIGELAANILSPITSGPSFQEEVKTNVTEPA</sequence>
<evidence type="ECO:0000313" key="6">
    <source>
        <dbReference type="Proteomes" id="UP000288012"/>
    </source>
</evidence>
<evidence type="ECO:0000259" key="3">
    <source>
        <dbReference type="Pfam" id="PF04230"/>
    </source>
</evidence>
<dbReference type="InterPro" id="IPR028098">
    <property type="entry name" value="Glyco_trans_4-like_N"/>
</dbReference>
<protein>
    <submittedName>
        <fullName evidence="5">Glycosyltransferase</fullName>
    </submittedName>
</protein>
<feature type="domain" description="Glycosyltransferase subfamily 4-like N-terminal" evidence="4">
    <location>
        <begin position="1171"/>
        <end position="1350"/>
    </location>
</feature>
<keyword evidence="1" id="KW-0175">Coiled coil</keyword>
<proteinExistence type="predicted"/>
<evidence type="ECO:0000256" key="1">
    <source>
        <dbReference type="SAM" id="Coils"/>
    </source>
</evidence>
<feature type="coiled-coil region" evidence="1">
    <location>
        <begin position="758"/>
        <end position="785"/>
    </location>
</feature>
<dbReference type="SUPFAM" id="SSF53756">
    <property type="entry name" value="UDP-Glycosyltransferase/glycogen phosphorylase"/>
    <property type="match status" value="1"/>
</dbReference>
<comment type="caution">
    <text evidence="5">The sequence shown here is derived from an EMBL/GenBank/DDBJ whole genome shotgun (WGS) entry which is preliminary data.</text>
</comment>
<dbReference type="Pfam" id="PF13579">
    <property type="entry name" value="Glyco_trans_4_4"/>
    <property type="match status" value="1"/>
</dbReference>
<reference evidence="5 6" key="1">
    <citation type="submission" date="2018-12" db="EMBL/GenBank/DDBJ databases">
        <title>Legionella sp,whole genome shotgun sequence.</title>
        <authorList>
            <person name="Wu H."/>
        </authorList>
    </citation>
    <scope>NUCLEOTIDE SEQUENCE [LARGE SCALE GENOMIC DNA]</scope>
    <source>
        <strain evidence="6">km714</strain>
    </source>
</reference>
<feature type="coiled-coil region" evidence="1">
    <location>
        <begin position="507"/>
        <end position="558"/>
    </location>
</feature>
<dbReference type="PANTHER" id="PTHR45947:SF3">
    <property type="entry name" value="SULFOQUINOVOSYL TRANSFERASE SQD2"/>
    <property type="match status" value="1"/>
</dbReference>
<dbReference type="Gene3D" id="3.40.50.2000">
    <property type="entry name" value="Glycogen Phosphorylase B"/>
    <property type="match status" value="2"/>
</dbReference>
<dbReference type="CDD" id="cd03794">
    <property type="entry name" value="GT4_WbuB-like"/>
    <property type="match status" value="1"/>
</dbReference>
<feature type="domain" description="Polysaccharide pyruvyl transferase" evidence="3">
    <location>
        <begin position="36"/>
        <end position="348"/>
    </location>
</feature>
<name>A0A3S0WT29_9GAMM</name>
<evidence type="ECO:0000259" key="2">
    <source>
        <dbReference type="Pfam" id="PF00534"/>
    </source>
</evidence>
<dbReference type="GO" id="GO:0016758">
    <property type="term" value="F:hexosyltransferase activity"/>
    <property type="evidence" value="ECO:0007669"/>
    <property type="project" value="TreeGrafter"/>
</dbReference>
<dbReference type="InterPro" id="IPR007345">
    <property type="entry name" value="Polysacch_pyruvyl_Trfase"/>
</dbReference>
<accession>A0A3S0WT29</accession>
<gene>
    <name evidence="5" type="ORF">EKM59_00845</name>
</gene>
<dbReference type="Proteomes" id="UP000288012">
    <property type="component" value="Unassembled WGS sequence"/>
</dbReference>
<dbReference type="Pfam" id="PF04230">
    <property type="entry name" value="PS_pyruv_trans"/>
    <property type="match status" value="1"/>
</dbReference>
<dbReference type="InterPro" id="IPR001296">
    <property type="entry name" value="Glyco_trans_1"/>
</dbReference>
<organism evidence="5 6">
    <name type="scientific">Legionella septentrionalis</name>
    <dbReference type="NCBI Taxonomy" id="2498109"/>
    <lineage>
        <taxon>Bacteria</taxon>
        <taxon>Pseudomonadati</taxon>
        <taxon>Pseudomonadota</taxon>
        <taxon>Gammaproteobacteria</taxon>
        <taxon>Legionellales</taxon>
        <taxon>Legionellaceae</taxon>
        <taxon>Legionella</taxon>
    </lineage>
</organism>
<dbReference type="EMBL" id="RZGR01000002">
    <property type="protein sequence ID" value="RUQ91060.1"/>
    <property type="molecule type" value="Genomic_DNA"/>
</dbReference>
<feature type="domain" description="Glycosyl transferase family 1" evidence="2">
    <location>
        <begin position="1364"/>
        <end position="1544"/>
    </location>
</feature>
<evidence type="ECO:0000259" key="4">
    <source>
        <dbReference type="Pfam" id="PF13579"/>
    </source>
</evidence>